<dbReference type="Gene3D" id="3.40.50.2300">
    <property type="match status" value="1"/>
</dbReference>
<name>A0ABT9FTW4_9BACL</name>
<dbReference type="InterPro" id="IPR001789">
    <property type="entry name" value="Sig_transdc_resp-reg_receiver"/>
</dbReference>
<evidence type="ECO:0000256" key="3">
    <source>
        <dbReference type="ARBA" id="ARBA00023163"/>
    </source>
</evidence>
<dbReference type="SUPFAM" id="SSF52172">
    <property type="entry name" value="CheY-like"/>
    <property type="match status" value="1"/>
</dbReference>
<evidence type="ECO:0000256" key="4">
    <source>
        <dbReference type="PROSITE-ProRule" id="PRU00169"/>
    </source>
</evidence>
<evidence type="ECO:0000259" key="5">
    <source>
        <dbReference type="PROSITE" id="PS01124"/>
    </source>
</evidence>
<dbReference type="Gene3D" id="1.10.10.60">
    <property type="entry name" value="Homeodomain-like"/>
    <property type="match status" value="2"/>
</dbReference>
<dbReference type="PROSITE" id="PS50110">
    <property type="entry name" value="RESPONSE_REGULATORY"/>
    <property type="match status" value="1"/>
</dbReference>
<reference evidence="7 8" key="1">
    <citation type="submission" date="2022-10" db="EMBL/GenBank/DDBJ databases">
        <title>Paenibacillus description and whole genome data of maize root bacterial community.</title>
        <authorList>
            <person name="Marton D."/>
            <person name="Farkas M."/>
            <person name="Cserhati M."/>
        </authorList>
    </citation>
    <scope>NUCLEOTIDE SEQUENCE [LARGE SCALE GENOMIC DNA]</scope>
    <source>
        <strain evidence="7 8">P96</strain>
    </source>
</reference>
<accession>A0ABT9FTW4</accession>
<dbReference type="InterPro" id="IPR011006">
    <property type="entry name" value="CheY-like_superfamily"/>
</dbReference>
<dbReference type="SUPFAM" id="SSF46689">
    <property type="entry name" value="Homeodomain-like"/>
    <property type="match status" value="2"/>
</dbReference>
<evidence type="ECO:0000313" key="7">
    <source>
        <dbReference type="EMBL" id="MDP4098177.1"/>
    </source>
</evidence>
<feature type="modified residue" description="4-aspartylphosphate" evidence="4">
    <location>
        <position position="54"/>
    </location>
</feature>
<keyword evidence="8" id="KW-1185">Reference proteome</keyword>
<dbReference type="InterPro" id="IPR009057">
    <property type="entry name" value="Homeodomain-like_sf"/>
</dbReference>
<dbReference type="Pfam" id="PF12833">
    <property type="entry name" value="HTH_18"/>
    <property type="match status" value="1"/>
</dbReference>
<gene>
    <name evidence="7" type="ORF">OIN60_15570</name>
</gene>
<dbReference type="PROSITE" id="PS01124">
    <property type="entry name" value="HTH_ARAC_FAMILY_2"/>
    <property type="match status" value="1"/>
</dbReference>
<dbReference type="InterPro" id="IPR018060">
    <property type="entry name" value="HTH_AraC"/>
</dbReference>
<feature type="domain" description="Response regulatory" evidence="6">
    <location>
        <begin position="2"/>
        <end position="119"/>
    </location>
</feature>
<feature type="domain" description="HTH araC/xylS-type" evidence="5">
    <location>
        <begin position="167"/>
        <end position="265"/>
    </location>
</feature>
<dbReference type="RefSeq" id="WP_305755796.1">
    <property type="nucleotide sequence ID" value="NZ_JAPCKK010000018.1"/>
</dbReference>
<keyword evidence="2" id="KW-0238">DNA-binding</keyword>
<sequence>MKMMIVDDEKGIVDGLHKMIGRYVPECEMIGAAYNGLDGFRLILERQPDIVITDIRMPQADGLEMIRMLKDEACHAQFILLSGYAEFEYARKGMQLGVQFYINKPVEEEELQNCVYKVMEIIRSERAKQQEVYNLKLQVHNRMVESAFRDHMDAGGDNLPRKKDIITEIKEYVSEHYSEPISLADLSARFFINPYYLSQLFKQKTGETYLSYLAQTRINKAKELLIRTDLKVYEICQRVGYSDTQHFARLFEKLTGCKPSEYRKNPLRQ</sequence>
<evidence type="ECO:0000256" key="2">
    <source>
        <dbReference type="ARBA" id="ARBA00023125"/>
    </source>
</evidence>
<evidence type="ECO:0000256" key="1">
    <source>
        <dbReference type="ARBA" id="ARBA00023015"/>
    </source>
</evidence>
<dbReference type="InterPro" id="IPR020449">
    <property type="entry name" value="Tscrpt_reg_AraC-type_HTH"/>
</dbReference>
<keyword evidence="3" id="KW-0804">Transcription</keyword>
<evidence type="ECO:0000259" key="6">
    <source>
        <dbReference type="PROSITE" id="PS50110"/>
    </source>
</evidence>
<dbReference type="Pfam" id="PF00072">
    <property type="entry name" value="Response_reg"/>
    <property type="match status" value="1"/>
</dbReference>
<proteinExistence type="predicted"/>
<dbReference type="Proteomes" id="UP001241848">
    <property type="component" value="Unassembled WGS sequence"/>
</dbReference>
<dbReference type="SMART" id="SM00448">
    <property type="entry name" value="REC"/>
    <property type="match status" value="1"/>
</dbReference>
<dbReference type="PANTHER" id="PTHR43280:SF28">
    <property type="entry name" value="HTH-TYPE TRANSCRIPTIONAL ACTIVATOR RHAS"/>
    <property type="match status" value="1"/>
</dbReference>
<evidence type="ECO:0000313" key="8">
    <source>
        <dbReference type="Proteomes" id="UP001241848"/>
    </source>
</evidence>
<dbReference type="PANTHER" id="PTHR43280">
    <property type="entry name" value="ARAC-FAMILY TRANSCRIPTIONAL REGULATOR"/>
    <property type="match status" value="1"/>
</dbReference>
<comment type="caution">
    <text evidence="7">The sequence shown here is derived from an EMBL/GenBank/DDBJ whole genome shotgun (WGS) entry which is preliminary data.</text>
</comment>
<organism evidence="7 8">
    <name type="scientific">Paenibacillus zeirhizosphaerae</name>
    <dbReference type="NCBI Taxonomy" id="2987519"/>
    <lineage>
        <taxon>Bacteria</taxon>
        <taxon>Bacillati</taxon>
        <taxon>Bacillota</taxon>
        <taxon>Bacilli</taxon>
        <taxon>Bacillales</taxon>
        <taxon>Paenibacillaceae</taxon>
        <taxon>Paenibacillus</taxon>
    </lineage>
</organism>
<protein>
    <submittedName>
        <fullName evidence="7">Helix-turn-helix domain-containing protein</fullName>
    </submittedName>
</protein>
<keyword evidence="1" id="KW-0805">Transcription regulation</keyword>
<keyword evidence="4" id="KW-0597">Phosphoprotein</keyword>
<dbReference type="CDD" id="cd17536">
    <property type="entry name" value="REC_YesN-like"/>
    <property type="match status" value="1"/>
</dbReference>
<dbReference type="PROSITE" id="PS00041">
    <property type="entry name" value="HTH_ARAC_FAMILY_1"/>
    <property type="match status" value="1"/>
</dbReference>
<dbReference type="SMART" id="SM00342">
    <property type="entry name" value="HTH_ARAC"/>
    <property type="match status" value="1"/>
</dbReference>
<dbReference type="EMBL" id="JAPCKK010000018">
    <property type="protein sequence ID" value="MDP4098177.1"/>
    <property type="molecule type" value="Genomic_DNA"/>
</dbReference>
<dbReference type="PRINTS" id="PR00032">
    <property type="entry name" value="HTHARAC"/>
</dbReference>
<dbReference type="InterPro" id="IPR018062">
    <property type="entry name" value="HTH_AraC-typ_CS"/>
</dbReference>